<proteinExistence type="predicted"/>
<dbReference type="AlphaFoldDB" id="A0A0L9UKX5"/>
<organism evidence="1 2">
    <name type="scientific">Phaseolus angularis</name>
    <name type="common">Azuki bean</name>
    <name type="synonym">Vigna angularis</name>
    <dbReference type="NCBI Taxonomy" id="3914"/>
    <lineage>
        <taxon>Eukaryota</taxon>
        <taxon>Viridiplantae</taxon>
        <taxon>Streptophyta</taxon>
        <taxon>Embryophyta</taxon>
        <taxon>Tracheophyta</taxon>
        <taxon>Spermatophyta</taxon>
        <taxon>Magnoliopsida</taxon>
        <taxon>eudicotyledons</taxon>
        <taxon>Gunneridae</taxon>
        <taxon>Pentapetalae</taxon>
        <taxon>rosids</taxon>
        <taxon>fabids</taxon>
        <taxon>Fabales</taxon>
        <taxon>Fabaceae</taxon>
        <taxon>Papilionoideae</taxon>
        <taxon>50 kb inversion clade</taxon>
        <taxon>NPAAA clade</taxon>
        <taxon>indigoferoid/millettioid clade</taxon>
        <taxon>Phaseoleae</taxon>
        <taxon>Vigna</taxon>
    </lineage>
</organism>
<dbReference type="Proteomes" id="UP000053144">
    <property type="component" value="Chromosome 5"/>
</dbReference>
<dbReference type="Gramene" id="KOM43214">
    <property type="protein sequence ID" value="KOM43214"/>
    <property type="gene ID" value="LR48_Vigan05g081800"/>
</dbReference>
<reference evidence="2" key="1">
    <citation type="journal article" date="2015" name="Proc. Natl. Acad. Sci. U.S.A.">
        <title>Genome sequencing of adzuki bean (Vigna angularis) provides insight into high starch and low fat accumulation and domestication.</title>
        <authorList>
            <person name="Yang K."/>
            <person name="Tian Z."/>
            <person name="Chen C."/>
            <person name="Luo L."/>
            <person name="Zhao B."/>
            <person name="Wang Z."/>
            <person name="Yu L."/>
            <person name="Li Y."/>
            <person name="Sun Y."/>
            <person name="Li W."/>
            <person name="Chen Y."/>
            <person name="Li Y."/>
            <person name="Zhang Y."/>
            <person name="Ai D."/>
            <person name="Zhao J."/>
            <person name="Shang C."/>
            <person name="Ma Y."/>
            <person name="Wu B."/>
            <person name="Wang M."/>
            <person name="Gao L."/>
            <person name="Sun D."/>
            <person name="Zhang P."/>
            <person name="Guo F."/>
            <person name="Wang W."/>
            <person name="Li Y."/>
            <person name="Wang J."/>
            <person name="Varshney R.K."/>
            <person name="Wang J."/>
            <person name="Ling H.Q."/>
            <person name="Wan P."/>
        </authorList>
    </citation>
    <scope>NUCLEOTIDE SEQUENCE</scope>
    <source>
        <strain evidence="2">cv. Jingnong 6</strain>
    </source>
</reference>
<name>A0A0L9UKX5_PHAAN</name>
<accession>A0A0L9UKX5</accession>
<evidence type="ECO:0000313" key="2">
    <source>
        <dbReference type="Proteomes" id="UP000053144"/>
    </source>
</evidence>
<sequence length="50" mass="5851">MTTSTDGCWTTSTEEWHLLRDADEDEKDQHLLMDADEKDSHLLKDAGRFR</sequence>
<protein>
    <submittedName>
        <fullName evidence="1">Uncharacterized protein</fullName>
    </submittedName>
</protein>
<gene>
    <name evidence="1" type="ORF">LR48_Vigan05g081800</name>
</gene>
<evidence type="ECO:0000313" key="1">
    <source>
        <dbReference type="EMBL" id="KOM43214.1"/>
    </source>
</evidence>
<dbReference type="EMBL" id="CM003375">
    <property type="protein sequence ID" value="KOM43214.1"/>
    <property type="molecule type" value="Genomic_DNA"/>
</dbReference>